<organism evidence="8 9">
    <name type="scientific">Reticulomyxa filosa</name>
    <dbReference type="NCBI Taxonomy" id="46433"/>
    <lineage>
        <taxon>Eukaryota</taxon>
        <taxon>Sar</taxon>
        <taxon>Rhizaria</taxon>
        <taxon>Retaria</taxon>
        <taxon>Foraminifera</taxon>
        <taxon>Monothalamids</taxon>
        <taxon>Reticulomyxidae</taxon>
        <taxon>Reticulomyxa</taxon>
    </lineage>
</organism>
<evidence type="ECO:0000313" key="9">
    <source>
        <dbReference type="Proteomes" id="UP000023152"/>
    </source>
</evidence>
<protein>
    <submittedName>
        <fullName evidence="8">ATP-binding cassette transporter, subfamily G, member 2, group WBC protein PpAB</fullName>
    </submittedName>
</protein>
<proteinExistence type="predicted"/>
<dbReference type="OrthoDB" id="66620at2759"/>
<dbReference type="InterPro" id="IPR050352">
    <property type="entry name" value="ABCG_transporters"/>
</dbReference>
<sequence>MDLVSRDSRSEDISEKRILMLKDGWEGYEKTTKTDDDNNEPVDEKILEQLEDIKTVRSSFLTQLEVLSLRNIRQVYRNKFTLSVRLFMALFFSLFLSAVYSNTNYGQKSIQDRVGILFFVSINQSFSGMIGVVNAFTVEKAI</sequence>
<dbReference type="InterPro" id="IPR013525">
    <property type="entry name" value="ABC2_TM"/>
</dbReference>
<keyword evidence="3 6" id="KW-0812">Transmembrane</keyword>
<evidence type="ECO:0000256" key="2">
    <source>
        <dbReference type="ARBA" id="ARBA00022448"/>
    </source>
</evidence>
<dbReference type="EMBL" id="ASPP01031418">
    <property type="protein sequence ID" value="ETO03896.1"/>
    <property type="molecule type" value="Genomic_DNA"/>
</dbReference>
<feature type="non-terminal residue" evidence="8">
    <location>
        <position position="142"/>
    </location>
</feature>
<comment type="subcellular location">
    <subcellularLocation>
        <location evidence="1">Membrane</location>
        <topology evidence="1">Multi-pass membrane protein</topology>
    </subcellularLocation>
</comment>
<evidence type="ECO:0000313" key="8">
    <source>
        <dbReference type="EMBL" id="ETO03896.1"/>
    </source>
</evidence>
<feature type="transmembrane region" description="Helical" evidence="6">
    <location>
        <begin position="82"/>
        <end position="102"/>
    </location>
</feature>
<evidence type="ECO:0000259" key="7">
    <source>
        <dbReference type="Pfam" id="PF01061"/>
    </source>
</evidence>
<keyword evidence="4 6" id="KW-1133">Transmembrane helix</keyword>
<name>X6LR93_RETFI</name>
<comment type="caution">
    <text evidence="8">The sequence shown here is derived from an EMBL/GenBank/DDBJ whole genome shotgun (WGS) entry which is preliminary data.</text>
</comment>
<dbReference type="GO" id="GO:0140359">
    <property type="term" value="F:ABC-type transporter activity"/>
    <property type="evidence" value="ECO:0007669"/>
    <property type="project" value="InterPro"/>
</dbReference>
<keyword evidence="9" id="KW-1185">Reference proteome</keyword>
<feature type="transmembrane region" description="Helical" evidence="6">
    <location>
        <begin position="114"/>
        <end position="136"/>
    </location>
</feature>
<keyword evidence="8" id="KW-0547">Nucleotide-binding</keyword>
<evidence type="ECO:0000256" key="6">
    <source>
        <dbReference type="SAM" id="Phobius"/>
    </source>
</evidence>
<keyword evidence="8" id="KW-0067">ATP-binding</keyword>
<dbReference type="PANTHER" id="PTHR48041:SF139">
    <property type="entry name" value="PROTEIN SCARLET"/>
    <property type="match status" value="1"/>
</dbReference>
<gene>
    <name evidence="8" type="ORF">RFI_33506</name>
</gene>
<evidence type="ECO:0000256" key="3">
    <source>
        <dbReference type="ARBA" id="ARBA00022692"/>
    </source>
</evidence>
<dbReference type="AlphaFoldDB" id="X6LR93"/>
<keyword evidence="5 6" id="KW-0472">Membrane</keyword>
<evidence type="ECO:0000256" key="1">
    <source>
        <dbReference type="ARBA" id="ARBA00004141"/>
    </source>
</evidence>
<evidence type="ECO:0000256" key="5">
    <source>
        <dbReference type="ARBA" id="ARBA00023136"/>
    </source>
</evidence>
<reference evidence="8 9" key="1">
    <citation type="journal article" date="2013" name="Curr. Biol.">
        <title>The Genome of the Foraminiferan Reticulomyxa filosa.</title>
        <authorList>
            <person name="Glockner G."/>
            <person name="Hulsmann N."/>
            <person name="Schleicher M."/>
            <person name="Noegel A.A."/>
            <person name="Eichinger L."/>
            <person name="Gallinger C."/>
            <person name="Pawlowski J."/>
            <person name="Sierra R."/>
            <person name="Euteneuer U."/>
            <person name="Pillet L."/>
            <person name="Moustafa A."/>
            <person name="Platzer M."/>
            <person name="Groth M."/>
            <person name="Szafranski K."/>
            <person name="Schliwa M."/>
        </authorList>
    </citation>
    <scope>NUCLEOTIDE SEQUENCE [LARGE SCALE GENOMIC DNA]</scope>
</reference>
<keyword evidence="2" id="KW-0813">Transport</keyword>
<dbReference type="PANTHER" id="PTHR48041">
    <property type="entry name" value="ABC TRANSPORTER G FAMILY MEMBER 28"/>
    <property type="match status" value="1"/>
</dbReference>
<evidence type="ECO:0000256" key="4">
    <source>
        <dbReference type="ARBA" id="ARBA00022989"/>
    </source>
</evidence>
<dbReference type="GO" id="GO:0005524">
    <property type="term" value="F:ATP binding"/>
    <property type="evidence" value="ECO:0007669"/>
    <property type="project" value="UniProtKB-KW"/>
</dbReference>
<accession>X6LR93</accession>
<feature type="domain" description="ABC-2 type transporter transmembrane" evidence="7">
    <location>
        <begin position="62"/>
        <end position="141"/>
    </location>
</feature>
<dbReference type="Pfam" id="PF01061">
    <property type="entry name" value="ABC2_membrane"/>
    <property type="match status" value="1"/>
</dbReference>
<dbReference type="Proteomes" id="UP000023152">
    <property type="component" value="Unassembled WGS sequence"/>
</dbReference>
<dbReference type="GO" id="GO:0016020">
    <property type="term" value="C:membrane"/>
    <property type="evidence" value="ECO:0007669"/>
    <property type="project" value="UniProtKB-SubCell"/>
</dbReference>